<proteinExistence type="predicted"/>
<comment type="caution">
    <text evidence="3">The sequence shown here is derived from an EMBL/GenBank/DDBJ whole genome shotgun (WGS) entry which is preliminary data.</text>
</comment>
<evidence type="ECO:0000256" key="1">
    <source>
        <dbReference type="SAM" id="MobiDB-lite"/>
    </source>
</evidence>
<sequence length="220" mass="25574">MSYNILVQIFGIIDDYLKLILTSWPAVILILFLFILLRHREAIDYFIKNIKIVSPKGIETHPPGPKEVPVPKEERETLRPETDTTQNKIALVECKIAHALPGTVVFDFLRDWKVWFWIANREPKKYRAYVKIKFTTDGYEEEVPEGYYGGTTAWNLNAFSGIQAPGLGIPEKIKEAASQRKKIKIEINCTVKDENDELVEKKLPTVYAYEYESKYWYLEP</sequence>
<protein>
    <submittedName>
        <fullName evidence="3">Uncharacterized protein</fullName>
    </submittedName>
</protein>
<keyword evidence="2" id="KW-0812">Transmembrane</keyword>
<reference evidence="4" key="1">
    <citation type="submission" date="2017-09" db="EMBL/GenBank/DDBJ databases">
        <title>Depth-based differentiation of microbial function through sediment-hosted aquifers and enrichment of novel symbionts in the deep terrestrial subsurface.</title>
        <authorList>
            <person name="Probst A.J."/>
            <person name="Ladd B."/>
            <person name="Jarett J.K."/>
            <person name="Geller-Mcgrath D.E."/>
            <person name="Sieber C.M.K."/>
            <person name="Emerson J.B."/>
            <person name="Anantharaman K."/>
            <person name="Thomas B.C."/>
            <person name="Malmstrom R."/>
            <person name="Stieglmeier M."/>
            <person name="Klingl A."/>
            <person name="Woyke T."/>
            <person name="Ryan C.M."/>
            <person name="Banfield J.F."/>
        </authorList>
    </citation>
    <scope>NUCLEOTIDE SEQUENCE [LARGE SCALE GENOMIC DNA]</scope>
</reference>
<name>A0A2M7R6J4_9BACT</name>
<feature type="transmembrane region" description="Helical" evidence="2">
    <location>
        <begin position="16"/>
        <end position="37"/>
    </location>
</feature>
<organism evidence="3 4">
    <name type="scientific">Candidatus Nealsonbacteria bacterium CG_4_10_14_0_8_um_filter_37_14</name>
    <dbReference type="NCBI Taxonomy" id="1974684"/>
    <lineage>
        <taxon>Bacteria</taxon>
        <taxon>Candidatus Nealsoniibacteriota</taxon>
    </lineage>
</organism>
<evidence type="ECO:0000313" key="3">
    <source>
        <dbReference type="EMBL" id="PIY88460.1"/>
    </source>
</evidence>
<keyword evidence="2" id="KW-1133">Transmembrane helix</keyword>
<evidence type="ECO:0000256" key="2">
    <source>
        <dbReference type="SAM" id="Phobius"/>
    </source>
</evidence>
<evidence type="ECO:0000313" key="4">
    <source>
        <dbReference type="Proteomes" id="UP000230767"/>
    </source>
</evidence>
<dbReference type="AlphaFoldDB" id="A0A2M7R6J4"/>
<keyword evidence="2" id="KW-0472">Membrane</keyword>
<feature type="compositionally biased region" description="Basic and acidic residues" evidence="1">
    <location>
        <begin position="69"/>
        <end position="82"/>
    </location>
</feature>
<gene>
    <name evidence="3" type="ORF">COY73_03795</name>
</gene>
<feature type="region of interest" description="Disordered" evidence="1">
    <location>
        <begin position="61"/>
        <end position="82"/>
    </location>
</feature>
<accession>A0A2M7R6J4</accession>
<dbReference type="Proteomes" id="UP000230767">
    <property type="component" value="Unassembled WGS sequence"/>
</dbReference>
<dbReference type="EMBL" id="PFLW01000089">
    <property type="protein sequence ID" value="PIY88460.1"/>
    <property type="molecule type" value="Genomic_DNA"/>
</dbReference>